<dbReference type="PANTHER" id="PTHR34387:SF2">
    <property type="entry name" value="SLR1258 PROTEIN"/>
    <property type="match status" value="1"/>
</dbReference>
<feature type="chain" id="PRO_5003320852" evidence="1">
    <location>
        <begin position="20"/>
        <end position="312"/>
    </location>
</feature>
<dbReference type="RefSeq" id="WP_006271956.1">
    <property type="nucleotide sequence ID" value="NZ_GL883077.1"/>
</dbReference>
<reference evidence="3" key="1">
    <citation type="submission" date="2011-03" db="EMBL/GenBank/DDBJ databases">
        <title>Draft genome sequence of Brevundimonas diminuta.</title>
        <authorList>
            <person name="Brown P.J.B."/>
            <person name="Buechlein A."/>
            <person name="Hemmerich C."/>
            <person name="Brun Y.V."/>
        </authorList>
    </citation>
    <scope>NUCLEOTIDE SEQUENCE [LARGE SCALE GENOMIC DNA]</scope>
    <source>
        <strain evidence="3">C19</strain>
    </source>
</reference>
<keyword evidence="3" id="KW-1185">Reference proteome</keyword>
<dbReference type="InterPro" id="IPR007497">
    <property type="entry name" value="SIMPL/DUF541"/>
</dbReference>
<dbReference type="PANTHER" id="PTHR34387">
    <property type="entry name" value="SLR1258 PROTEIN"/>
    <property type="match status" value="1"/>
</dbReference>
<protein>
    <submittedName>
        <fullName evidence="2">Uncharacterized protein</fullName>
    </submittedName>
</protein>
<dbReference type="AlphaFoldDB" id="F4QHN8"/>
<name>F4QHN8_9CAUL</name>
<dbReference type="Proteomes" id="UP000006512">
    <property type="component" value="Unassembled WGS sequence"/>
</dbReference>
<dbReference type="OrthoDB" id="7620453at2"/>
<dbReference type="InterPro" id="IPR052022">
    <property type="entry name" value="26kDa_periplasmic_antigen"/>
</dbReference>
<dbReference type="GO" id="GO:0006974">
    <property type="term" value="P:DNA damage response"/>
    <property type="evidence" value="ECO:0007669"/>
    <property type="project" value="TreeGrafter"/>
</dbReference>
<organism evidence="2 3">
    <name type="scientific">Asticcacaulis biprosthecium C19</name>
    <dbReference type="NCBI Taxonomy" id="715226"/>
    <lineage>
        <taxon>Bacteria</taxon>
        <taxon>Pseudomonadati</taxon>
        <taxon>Pseudomonadota</taxon>
        <taxon>Alphaproteobacteria</taxon>
        <taxon>Caulobacterales</taxon>
        <taxon>Caulobacteraceae</taxon>
        <taxon>Asticcacaulis</taxon>
    </lineage>
</organism>
<proteinExistence type="predicted"/>
<keyword evidence="1" id="KW-0732">Signal</keyword>
<gene>
    <name evidence="2" type="ORF">ABI_12120</name>
</gene>
<dbReference type="EMBL" id="GL883077">
    <property type="protein sequence ID" value="EGF92775.1"/>
    <property type="molecule type" value="Genomic_DNA"/>
</dbReference>
<feature type="signal peptide" evidence="1">
    <location>
        <begin position="1"/>
        <end position="19"/>
    </location>
</feature>
<dbReference type="Pfam" id="PF04402">
    <property type="entry name" value="SIMPL"/>
    <property type="match status" value="1"/>
</dbReference>
<evidence type="ECO:0000313" key="3">
    <source>
        <dbReference type="Proteomes" id="UP000006512"/>
    </source>
</evidence>
<evidence type="ECO:0000313" key="2">
    <source>
        <dbReference type="EMBL" id="EGF92775.1"/>
    </source>
</evidence>
<dbReference type="SUPFAM" id="SSF56935">
    <property type="entry name" value="Porins"/>
    <property type="match status" value="1"/>
</dbReference>
<dbReference type="Gene3D" id="3.30.70.2970">
    <property type="entry name" value="Protein of unknown function (DUF541), domain 2"/>
    <property type="match status" value="1"/>
</dbReference>
<accession>F4QHN8</accession>
<dbReference type="eggNOG" id="COG2968">
    <property type="taxonomic scope" value="Bacteria"/>
</dbReference>
<dbReference type="HOGENOM" id="CLU_952021_0_0_5"/>
<evidence type="ECO:0000256" key="1">
    <source>
        <dbReference type="SAM" id="SignalP"/>
    </source>
</evidence>
<sequence length="312" mass="33551">MRPLLTLAALLALATTSVAAQTAPPANYGKAPWWMKDQVITQTGFVYTEVPANRAAFSATFLTTAKTVEAAQAQAFDRTRGLQQSLAGLGKDKLIVSTAFAMRAQYEQYRDKDGNRIENVRGDKITGYEVTATLTVEVRDISQLQPAYGRVMAASPTSASDVRFWLQPDKELIAWLDRESIRDAKVRAQGAATASGATLGRILTVDATGRACHADILAPPESSEPDDPYAGTYGGVDLGGNRKRGYADAVTADDIGAFPDNNVAESLQRIPGVQINRFSAENIEAQALKNPFLQTPPLVRKVATACVVYALN</sequence>
<dbReference type="STRING" id="715226.ABI_12120"/>
<dbReference type="Gene3D" id="3.30.110.170">
    <property type="entry name" value="Protein of unknown function (DUF541), domain 1"/>
    <property type="match status" value="1"/>
</dbReference>